<dbReference type="PANTHER" id="PTHR43522">
    <property type="entry name" value="TRANSKETOLASE"/>
    <property type="match status" value="1"/>
</dbReference>
<evidence type="ECO:0000256" key="7">
    <source>
        <dbReference type="ARBA" id="ARBA00011738"/>
    </source>
</evidence>
<dbReference type="GO" id="GO:0046872">
    <property type="term" value="F:metal ion binding"/>
    <property type="evidence" value="ECO:0007669"/>
    <property type="project" value="UniProtKB-KW"/>
</dbReference>
<evidence type="ECO:0000256" key="11">
    <source>
        <dbReference type="ARBA" id="ARBA00022837"/>
    </source>
</evidence>
<dbReference type="PATRIC" id="fig|1313304.3.peg.1304"/>
<dbReference type="STRING" id="1313304.CALK_1370"/>
<dbReference type="OrthoDB" id="8732661at2"/>
<dbReference type="GO" id="GO:0005829">
    <property type="term" value="C:cytosol"/>
    <property type="evidence" value="ECO:0007669"/>
    <property type="project" value="TreeGrafter"/>
</dbReference>
<dbReference type="PANTHER" id="PTHR43522:SF2">
    <property type="entry name" value="TRANSKETOLASE 1-RELATED"/>
    <property type="match status" value="1"/>
</dbReference>
<dbReference type="PROSITE" id="PS00802">
    <property type="entry name" value="TRANSKETOLASE_2"/>
    <property type="match status" value="1"/>
</dbReference>
<comment type="cofactor">
    <cofactor evidence="2">
        <name>Mn(2+)</name>
        <dbReference type="ChEBI" id="CHEBI:29035"/>
    </cofactor>
</comment>
<keyword evidence="12" id="KW-0460">Magnesium</keyword>
<sequence length="687" mass="75587">MSNRMVERAADNIRALTVAMVEKASSGHPGGAMGGADFMSILFSEYLRFDPDNPHWEFRDRFFLDPGHMSPMLYSTLYLTGHFEKEDLESFRQWGSNTPGHPELDVAHGIENSSGPLGMGHAMALGSAVAERFLRARFGEWMGHTVYTYVSDGAIQEEISQGVGRIAGHLGMSNLVMFFDSNDIQLSHTTDKTYSEDTQAKYESWGWDVFVIDGHDYSAIRGALDSAQKSTKPVLIIGKTVMGKKAVDAAGNSFEKQVSSHGQPLSKAGADINKTLQNLGADPADPFAIFPEVQTYFESVLENKRRSVKDFSLRQKEWEEANPVLAQRLTRYLAGEKIEIDFSTISVSPNSATRNTSGEILAHLAGTINNMIVSSADLSNSDKTSGFLDNCGGEFTRDDFSGAFLQAGVSELTMAAIMNGLALHGGMIPVCATFFVFSDYMKPAIRLAALMGLPVRYIFTHDSFRVGEDGPTHQPVEQEAQIRLLEKMKNLEEERSITVFRPADSAETLAAWSYAYYNDAHPTILILTRQNVADLPKQKERLTEGFQLSHGAYTVYPEKTTSLDVVLLANGSEVYLLVEVARALEEKGVGVRVVSAPCEGLWDEQSTSYRDSVLPFGVPVFALTAGLKTVFDGMVGPLGMTMGRDGFGRSAPFSVLDEKFGYTCDQVVPHVEAYLQEYRELCNKIGQ</sequence>
<feature type="domain" description="Transketolase-like pyrimidine-binding" evidence="15">
    <location>
        <begin position="351"/>
        <end position="534"/>
    </location>
</feature>
<dbReference type="InterPro" id="IPR009014">
    <property type="entry name" value="Transketo_C/PFOR_II"/>
</dbReference>
<dbReference type="EC" id="2.2.1.1" evidence="8"/>
<reference evidence="16 17" key="1">
    <citation type="journal article" date="2013" name="Environ. Microbiol.">
        <title>Genome analysis of Chitinivibrio alkaliphilus gen. nov., sp. nov., a novel extremely haloalkaliphilic anaerobic chitinolytic bacterium from the candidate phylum Termite Group 3.</title>
        <authorList>
            <person name="Sorokin D.Y."/>
            <person name="Gumerov V.M."/>
            <person name="Rakitin A.L."/>
            <person name="Beletsky A.V."/>
            <person name="Damste J.S."/>
            <person name="Muyzer G."/>
            <person name="Mardanov A.V."/>
            <person name="Ravin N.V."/>
        </authorList>
    </citation>
    <scope>NUCLEOTIDE SEQUENCE [LARGE SCALE GENOMIC DNA]</scope>
    <source>
        <strain evidence="16 17">ACht1</strain>
    </source>
</reference>
<evidence type="ECO:0000259" key="15">
    <source>
        <dbReference type="SMART" id="SM00861"/>
    </source>
</evidence>
<accession>U7D6Y7</accession>
<dbReference type="AlphaFoldDB" id="U7D6Y7"/>
<comment type="catalytic activity">
    <reaction evidence="14">
        <text>D-sedoheptulose 7-phosphate + D-glyceraldehyde 3-phosphate = aldehydo-D-ribose 5-phosphate + D-xylulose 5-phosphate</text>
        <dbReference type="Rhea" id="RHEA:10508"/>
        <dbReference type="ChEBI" id="CHEBI:57483"/>
        <dbReference type="ChEBI" id="CHEBI:57737"/>
        <dbReference type="ChEBI" id="CHEBI:58273"/>
        <dbReference type="ChEBI" id="CHEBI:59776"/>
        <dbReference type="EC" id="2.2.1.1"/>
    </reaction>
</comment>
<dbReference type="Gene3D" id="3.40.50.920">
    <property type="match status" value="1"/>
</dbReference>
<dbReference type="RefSeq" id="WP_022636831.1">
    <property type="nucleotide sequence ID" value="NZ_ASJR01000010.1"/>
</dbReference>
<dbReference type="Pfam" id="PF22613">
    <property type="entry name" value="Transketolase_C_1"/>
    <property type="match status" value="1"/>
</dbReference>
<evidence type="ECO:0000256" key="3">
    <source>
        <dbReference type="ARBA" id="ARBA00001941"/>
    </source>
</evidence>
<dbReference type="SUPFAM" id="SSF52518">
    <property type="entry name" value="Thiamin diphosphate-binding fold (THDP-binding)"/>
    <property type="match status" value="2"/>
</dbReference>
<dbReference type="eggNOG" id="COG0021">
    <property type="taxonomic scope" value="Bacteria"/>
</dbReference>
<comment type="cofactor">
    <cofactor evidence="1">
        <name>Ca(2+)</name>
        <dbReference type="ChEBI" id="CHEBI:29108"/>
    </cofactor>
</comment>
<dbReference type="GO" id="GO:0006098">
    <property type="term" value="P:pentose-phosphate shunt"/>
    <property type="evidence" value="ECO:0007669"/>
    <property type="project" value="TreeGrafter"/>
</dbReference>
<proteinExistence type="inferred from homology"/>
<evidence type="ECO:0000256" key="6">
    <source>
        <dbReference type="ARBA" id="ARBA00007131"/>
    </source>
</evidence>
<evidence type="ECO:0000256" key="14">
    <source>
        <dbReference type="ARBA" id="ARBA00049473"/>
    </source>
</evidence>
<dbReference type="CDD" id="cd02012">
    <property type="entry name" value="TPP_TK"/>
    <property type="match status" value="1"/>
</dbReference>
<keyword evidence="17" id="KW-1185">Reference proteome</keyword>
<dbReference type="InterPro" id="IPR033247">
    <property type="entry name" value="Transketolase_fam"/>
</dbReference>
<dbReference type="Pfam" id="PF00456">
    <property type="entry name" value="Transketolase_N"/>
    <property type="match status" value="1"/>
</dbReference>
<keyword evidence="13" id="KW-0786">Thiamine pyrophosphate</keyword>
<comment type="subunit">
    <text evidence="7">Homodimer.</text>
</comment>
<keyword evidence="9" id="KW-0808">Transferase</keyword>
<dbReference type="Proteomes" id="UP000017148">
    <property type="component" value="Unassembled WGS sequence"/>
</dbReference>
<dbReference type="Pfam" id="PF02779">
    <property type="entry name" value="Transket_pyr"/>
    <property type="match status" value="1"/>
</dbReference>
<evidence type="ECO:0000256" key="12">
    <source>
        <dbReference type="ARBA" id="ARBA00022842"/>
    </source>
</evidence>
<comment type="caution">
    <text evidence="16">The sequence shown here is derived from an EMBL/GenBank/DDBJ whole genome shotgun (WGS) entry which is preliminary data.</text>
</comment>
<evidence type="ECO:0000256" key="10">
    <source>
        <dbReference type="ARBA" id="ARBA00022723"/>
    </source>
</evidence>
<gene>
    <name evidence="16" type="ORF">CALK_1370</name>
</gene>
<dbReference type="InterPro" id="IPR005475">
    <property type="entry name" value="Transketolase-like_Pyr-bd"/>
</dbReference>
<evidence type="ECO:0000256" key="1">
    <source>
        <dbReference type="ARBA" id="ARBA00001913"/>
    </source>
</evidence>
<name>U7D6Y7_9BACT</name>
<comment type="cofactor">
    <cofactor evidence="4">
        <name>Mg(2+)</name>
        <dbReference type="ChEBI" id="CHEBI:18420"/>
    </cofactor>
</comment>
<evidence type="ECO:0000256" key="13">
    <source>
        <dbReference type="ARBA" id="ARBA00023052"/>
    </source>
</evidence>
<evidence type="ECO:0000256" key="5">
    <source>
        <dbReference type="ARBA" id="ARBA00001964"/>
    </source>
</evidence>
<dbReference type="SMART" id="SM00861">
    <property type="entry name" value="Transket_pyr"/>
    <property type="match status" value="1"/>
</dbReference>
<dbReference type="Gene3D" id="3.40.50.970">
    <property type="match status" value="2"/>
</dbReference>
<evidence type="ECO:0000256" key="2">
    <source>
        <dbReference type="ARBA" id="ARBA00001936"/>
    </source>
</evidence>
<dbReference type="InterPro" id="IPR020826">
    <property type="entry name" value="Transketolase_BS"/>
</dbReference>
<dbReference type="InterPro" id="IPR029061">
    <property type="entry name" value="THDP-binding"/>
</dbReference>
<protein>
    <recommendedName>
        <fullName evidence="8">transketolase</fullName>
        <ecNumber evidence="8">2.2.1.1</ecNumber>
    </recommendedName>
</protein>
<organism evidence="16 17">
    <name type="scientific">Chitinivibrio alkaliphilus ACht1</name>
    <dbReference type="NCBI Taxonomy" id="1313304"/>
    <lineage>
        <taxon>Bacteria</taxon>
        <taxon>Pseudomonadati</taxon>
        <taxon>Fibrobacterota</taxon>
        <taxon>Chitinivibrionia</taxon>
        <taxon>Chitinivibrionales</taxon>
        <taxon>Chitinivibrionaceae</taxon>
        <taxon>Chitinivibrio</taxon>
    </lineage>
</organism>
<dbReference type="CDD" id="cd07033">
    <property type="entry name" value="TPP_PYR_DXS_TK_like"/>
    <property type="match status" value="1"/>
</dbReference>
<dbReference type="InterPro" id="IPR055152">
    <property type="entry name" value="Transketolase-like_C_2"/>
</dbReference>
<evidence type="ECO:0000313" key="16">
    <source>
        <dbReference type="EMBL" id="ERP31708.1"/>
    </source>
</evidence>
<evidence type="ECO:0000256" key="4">
    <source>
        <dbReference type="ARBA" id="ARBA00001946"/>
    </source>
</evidence>
<dbReference type="SUPFAM" id="SSF52922">
    <property type="entry name" value="TK C-terminal domain-like"/>
    <property type="match status" value="1"/>
</dbReference>
<evidence type="ECO:0000256" key="8">
    <source>
        <dbReference type="ARBA" id="ARBA00013152"/>
    </source>
</evidence>
<comment type="cofactor">
    <cofactor evidence="5">
        <name>thiamine diphosphate</name>
        <dbReference type="ChEBI" id="CHEBI:58937"/>
    </cofactor>
</comment>
<dbReference type="InterPro" id="IPR005474">
    <property type="entry name" value="Transketolase_N"/>
</dbReference>
<evidence type="ECO:0000256" key="9">
    <source>
        <dbReference type="ARBA" id="ARBA00022679"/>
    </source>
</evidence>
<comment type="cofactor">
    <cofactor evidence="3">
        <name>Co(2+)</name>
        <dbReference type="ChEBI" id="CHEBI:48828"/>
    </cofactor>
</comment>
<dbReference type="GO" id="GO:0004802">
    <property type="term" value="F:transketolase activity"/>
    <property type="evidence" value="ECO:0007669"/>
    <property type="project" value="UniProtKB-EC"/>
</dbReference>
<dbReference type="EMBL" id="ASJR01000010">
    <property type="protein sequence ID" value="ERP31708.1"/>
    <property type="molecule type" value="Genomic_DNA"/>
</dbReference>
<keyword evidence="11" id="KW-0106">Calcium</keyword>
<evidence type="ECO:0000313" key="17">
    <source>
        <dbReference type="Proteomes" id="UP000017148"/>
    </source>
</evidence>
<comment type="similarity">
    <text evidence="6">Belongs to the transketolase family.</text>
</comment>
<keyword evidence="10" id="KW-0479">Metal-binding</keyword>
<dbReference type="FunFam" id="3.40.50.970:FF:000045">
    <property type="entry name" value="Transketolase"/>
    <property type="match status" value="1"/>
</dbReference>